<feature type="transmembrane region" description="Helical" evidence="1">
    <location>
        <begin position="70"/>
        <end position="96"/>
    </location>
</feature>
<gene>
    <name evidence="2" type="ORF">ESB13_23370</name>
</gene>
<accession>A0A4Q1CYZ9</accession>
<sequence length="135" mass="14532">MNRLQLRNTFLPLLAIFLLVNIVCISSAAKLAANKIDAAVVQVANVLLFAVAFISSLMHYRALKSANPHAFVRSVMGATVLKLFTLAGAVLIYVYIKGPAKNVPGIIVGMVLYILYSIVEVAGALRANKEKHGSH</sequence>
<evidence type="ECO:0008006" key="4">
    <source>
        <dbReference type="Google" id="ProtNLM"/>
    </source>
</evidence>
<dbReference type="RefSeq" id="WP_129006475.1">
    <property type="nucleotide sequence ID" value="NZ_SDHZ01000006.1"/>
</dbReference>
<evidence type="ECO:0000313" key="3">
    <source>
        <dbReference type="Proteomes" id="UP000290545"/>
    </source>
</evidence>
<dbReference type="OrthoDB" id="669730at2"/>
<evidence type="ECO:0000313" key="2">
    <source>
        <dbReference type="EMBL" id="RXK80577.1"/>
    </source>
</evidence>
<keyword evidence="1" id="KW-0472">Membrane</keyword>
<organism evidence="2 3">
    <name type="scientific">Filimonas effusa</name>
    <dbReference type="NCBI Taxonomy" id="2508721"/>
    <lineage>
        <taxon>Bacteria</taxon>
        <taxon>Pseudomonadati</taxon>
        <taxon>Bacteroidota</taxon>
        <taxon>Chitinophagia</taxon>
        <taxon>Chitinophagales</taxon>
        <taxon>Chitinophagaceae</taxon>
        <taxon>Filimonas</taxon>
    </lineage>
</organism>
<keyword evidence="1" id="KW-0812">Transmembrane</keyword>
<evidence type="ECO:0000256" key="1">
    <source>
        <dbReference type="SAM" id="Phobius"/>
    </source>
</evidence>
<dbReference type="AlphaFoldDB" id="A0A4Q1CYZ9"/>
<feature type="transmembrane region" description="Helical" evidence="1">
    <location>
        <begin position="38"/>
        <end position="58"/>
    </location>
</feature>
<keyword evidence="3" id="KW-1185">Reference proteome</keyword>
<reference evidence="2 3" key="1">
    <citation type="submission" date="2019-01" db="EMBL/GenBank/DDBJ databases">
        <title>Filimonas sp. strain TTM-71.</title>
        <authorList>
            <person name="Chen W.-M."/>
        </authorList>
    </citation>
    <scope>NUCLEOTIDE SEQUENCE [LARGE SCALE GENOMIC DNA]</scope>
    <source>
        <strain evidence="2 3">TTM-71</strain>
    </source>
</reference>
<feature type="transmembrane region" description="Helical" evidence="1">
    <location>
        <begin position="102"/>
        <end position="125"/>
    </location>
</feature>
<proteinExistence type="predicted"/>
<name>A0A4Q1CYZ9_9BACT</name>
<comment type="caution">
    <text evidence="2">The sequence shown here is derived from an EMBL/GenBank/DDBJ whole genome shotgun (WGS) entry which is preliminary data.</text>
</comment>
<dbReference type="Proteomes" id="UP000290545">
    <property type="component" value="Unassembled WGS sequence"/>
</dbReference>
<keyword evidence="1" id="KW-1133">Transmembrane helix</keyword>
<protein>
    <recommendedName>
        <fullName evidence="4">ATP synthase subunit I</fullName>
    </recommendedName>
</protein>
<dbReference type="EMBL" id="SDHZ01000006">
    <property type="protein sequence ID" value="RXK80577.1"/>
    <property type="molecule type" value="Genomic_DNA"/>
</dbReference>